<dbReference type="InterPro" id="IPR023299">
    <property type="entry name" value="ATPase_P-typ_cyto_dom_N"/>
</dbReference>
<name>A0A8J2N705_9PLEO</name>
<dbReference type="InterPro" id="IPR059000">
    <property type="entry name" value="ATPase_P-type_domA"/>
</dbReference>
<dbReference type="RefSeq" id="XP_043170083.1">
    <property type="nucleotide sequence ID" value="XM_043314148.1"/>
</dbReference>
<dbReference type="SUPFAM" id="SSF81660">
    <property type="entry name" value="Metal cation-transporting ATPase, ATP-binding domain N"/>
    <property type="match status" value="1"/>
</dbReference>
<dbReference type="Pfam" id="PF13246">
    <property type="entry name" value="Cation_ATPase"/>
    <property type="match status" value="1"/>
</dbReference>
<feature type="compositionally biased region" description="Low complexity" evidence="3">
    <location>
        <begin position="184"/>
        <end position="194"/>
    </location>
</feature>
<reference evidence="6" key="1">
    <citation type="submission" date="2021-05" db="EMBL/GenBank/DDBJ databases">
        <authorList>
            <person name="Stam R."/>
        </authorList>
    </citation>
    <scope>NUCLEOTIDE SEQUENCE</scope>
    <source>
        <strain evidence="6">CS162</strain>
    </source>
</reference>
<dbReference type="SUPFAM" id="SSF81653">
    <property type="entry name" value="Calcium ATPase, transduction domain A"/>
    <property type="match status" value="1"/>
</dbReference>
<keyword evidence="4" id="KW-0472">Membrane</keyword>
<proteinExistence type="predicted"/>
<keyword evidence="2" id="KW-0460">Magnesium</keyword>
<dbReference type="EMBL" id="CAJRGZ010000019">
    <property type="protein sequence ID" value="CAG5163707.1"/>
    <property type="molecule type" value="Genomic_DNA"/>
</dbReference>
<protein>
    <recommendedName>
        <fullName evidence="5">P-type ATPase A domain-containing protein</fullName>
    </recommendedName>
</protein>
<dbReference type="GO" id="GO:0005886">
    <property type="term" value="C:plasma membrane"/>
    <property type="evidence" value="ECO:0007669"/>
    <property type="project" value="TreeGrafter"/>
</dbReference>
<feature type="domain" description="P-type ATPase A" evidence="5">
    <location>
        <begin position="293"/>
        <end position="397"/>
    </location>
</feature>
<feature type="region of interest" description="Disordered" evidence="3">
    <location>
        <begin position="165"/>
        <end position="194"/>
    </location>
</feature>
<dbReference type="GO" id="GO:0005388">
    <property type="term" value="F:P-type calcium transporter activity"/>
    <property type="evidence" value="ECO:0007669"/>
    <property type="project" value="TreeGrafter"/>
</dbReference>
<feature type="transmembrane region" description="Helical" evidence="4">
    <location>
        <begin position="835"/>
        <end position="857"/>
    </location>
</feature>
<evidence type="ECO:0000256" key="1">
    <source>
        <dbReference type="ARBA" id="ARBA00004127"/>
    </source>
</evidence>
<evidence type="ECO:0000256" key="3">
    <source>
        <dbReference type="SAM" id="MobiDB-lite"/>
    </source>
</evidence>
<evidence type="ECO:0000313" key="6">
    <source>
        <dbReference type="EMBL" id="CAG5163707.1"/>
    </source>
</evidence>
<dbReference type="GO" id="GO:0012505">
    <property type="term" value="C:endomembrane system"/>
    <property type="evidence" value="ECO:0007669"/>
    <property type="project" value="UniProtKB-SubCell"/>
</dbReference>
<accession>A0A8J2N705</accession>
<feature type="transmembrane region" description="Helical" evidence="4">
    <location>
        <begin position="869"/>
        <end position="891"/>
    </location>
</feature>
<feature type="transmembrane region" description="Helical" evidence="4">
    <location>
        <begin position="805"/>
        <end position="823"/>
    </location>
</feature>
<dbReference type="Gene3D" id="3.40.1110.10">
    <property type="entry name" value="Calcium-transporting ATPase, cytoplasmic domain N"/>
    <property type="match status" value="1"/>
</dbReference>
<keyword evidence="4" id="KW-0812">Transmembrane</keyword>
<evidence type="ECO:0000313" key="7">
    <source>
        <dbReference type="Proteomes" id="UP000676310"/>
    </source>
</evidence>
<dbReference type="Proteomes" id="UP000676310">
    <property type="component" value="Unassembled WGS sequence"/>
</dbReference>
<feature type="transmembrane region" description="Helical" evidence="4">
    <location>
        <begin position="776"/>
        <end position="793"/>
    </location>
</feature>
<evidence type="ECO:0000256" key="4">
    <source>
        <dbReference type="SAM" id="Phobius"/>
    </source>
</evidence>
<dbReference type="PANTHER" id="PTHR24093">
    <property type="entry name" value="CATION TRANSPORTING ATPASE"/>
    <property type="match status" value="1"/>
</dbReference>
<dbReference type="AlphaFoldDB" id="A0A8J2N705"/>
<dbReference type="OrthoDB" id="5096074at2759"/>
<dbReference type="InterPro" id="IPR008250">
    <property type="entry name" value="ATPase_P-typ_transduc_dom_A_sf"/>
</dbReference>
<dbReference type="GO" id="GO:0000166">
    <property type="term" value="F:nucleotide binding"/>
    <property type="evidence" value="ECO:0007669"/>
    <property type="project" value="InterPro"/>
</dbReference>
<comment type="subcellular location">
    <subcellularLocation>
        <location evidence="1">Endomembrane system</location>
        <topology evidence="1">Multi-pass membrane protein</topology>
    </subcellularLocation>
</comment>
<evidence type="ECO:0000256" key="2">
    <source>
        <dbReference type="ARBA" id="ARBA00022842"/>
    </source>
</evidence>
<evidence type="ECO:0000259" key="5">
    <source>
        <dbReference type="Pfam" id="PF00122"/>
    </source>
</evidence>
<sequence length="987" mass="108441">MSARGLPAGGRLLVDLPEHHIQEIRPTSPHKISSAAVGCKTTGWLTVPSPRPRGNSTSPELTSGSFSQPTVTAAEPVSTTILNKAEAPKPDDGTEADFKVQNNPFAFSPDQLSMLYNPKSLGVFHALGGLEGIAKGLRTDVKAGLSIDEARLDCFELWEDTIKSPPLSRDSSQEGPGIPTDLRSSSTPNHASSSNLFADRKRIFSEERPVGRKPIDIWQLILKTYDTKVLVLLSAAAVAQLVCALYVQLQSPCELRFVAATFAVIGISTMLAAWKGRRRKEKSADRQRQKEDRLVKVVRASQTYEILVKEILAGDVVHLEPGDMVVADGILVEGYNIKCDESFITGESGLSTKTPGSAIHDSSSTKLDPLILSGSRVVDGLGTFLVTATGQRSLYGKNVLDRCEDSMHDDYDLFLQGCTYTWNALIIEFANTAFSFITFLAECVTDTLRESRLVRKPRSHGTLARSITTYFNNTGTPTQDTKRVARPLRYIFKSTINSTSDPSALYSPSKEESKLDTLLRQAIAVSTMGYGVGFVWVGSKSDYALLEFARKSLELNVWSERAKANNFRVWSGQKFVGSVLVVDGGYRLYVNGDAQSVFRHCSHISANDGSSLPLDKKDGSALTKTLKESPSRFVALAYKDFSTLPQTNEDGNIDVAAFLDSSNDLVLLEAFAIEKPIATSPGRYDSIETAQRSRALRRTRSVFSQRPSALWMLLALFSPTVTAQSPNADVQPMWKRRSLAMLEEILVSCAFLVAPAIILILCLIIAIWFRYFKKETSAFFGMLCIAAVLQSIRAPSSNDGTDDTGIIRLATGFGYGMFMLVYCELVMLRNDGGKLFCFIASTISIFATLVLMAFASVRTYWLDRTKLDPFFALAIAIPLSFYLCDLTVYIIKQLNGQERVGNDSVPNISSESSLPEGRRTSGLPYFDTAGLRSRSIFNGSYDSDPHELELGYLEAGLSPPATSQQDYAGGLLASIKRLLDKFDRYRR</sequence>
<feature type="compositionally biased region" description="Polar residues" evidence="3">
    <location>
        <begin position="54"/>
        <end position="74"/>
    </location>
</feature>
<dbReference type="Gene3D" id="2.70.150.10">
    <property type="entry name" value="Calcium-transporting ATPase, cytoplasmic transduction domain A"/>
    <property type="match status" value="1"/>
</dbReference>
<dbReference type="Pfam" id="PF00122">
    <property type="entry name" value="E1-E2_ATPase"/>
    <property type="match status" value="1"/>
</dbReference>
<dbReference type="GeneID" id="67018425"/>
<gene>
    <name evidence="6" type="ORF">ALTATR162_LOCUS6526</name>
</gene>
<dbReference type="GO" id="GO:0006874">
    <property type="term" value="P:intracellular calcium ion homeostasis"/>
    <property type="evidence" value="ECO:0007669"/>
    <property type="project" value="TreeGrafter"/>
</dbReference>
<keyword evidence="4" id="KW-1133">Transmembrane helix</keyword>
<comment type="caution">
    <text evidence="6">The sequence shown here is derived from an EMBL/GenBank/DDBJ whole genome shotgun (WGS) entry which is preliminary data.</text>
</comment>
<dbReference type="PANTHER" id="PTHR24093:SF369">
    <property type="entry name" value="CALCIUM-TRANSPORTING ATPASE"/>
    <property type="match status" value="1"/>
</dbReference>
<feature type="transmembrane region" description="Helical" evidence="4">
    <location>
        <begin position="745"/>
        <end position="769"/>
    </location>
</feature>
<keyword evidence="7" id="KW-1185">Reference proteome</keyword>
<organism evidence="6 7">
    <name type="scientific">Alternaria atra</name>
    <dbReference type="NCBI Taxonomy" id="119953"/>
    <lineage>
        <taxon>Eukaryota</taxon>
        <taxon>Fungi</taxon>
        <taxon>Dikarya</taxon>
        <taxon>Ascomycota</taxon>
        <taxon>Pezizomycotina</taxon>
        <taxon>Dothideomycetes</taxon>
        <taxon>Pleosporomycetidae</taxon>
        <taxon>Pleosporales</taxon>
        <taxon>Pleosporineae</taxon>
        <taxon>Pleosporaceae</taxon>
        <taxon>Alternaria</taxon>
        <taxon>Alternaria sect. Ulocladioides</taxon>
    </lineage>
</organism>
<feature type="region of interest" description="Disordered" evidence="3">
    <location>
        <begin position="43"/>
        <end position="74"/>
    </location>
</feature>